<dbReference type="OrthoDB" id="5349007at2"/>
<evidence type="ECO:0000256" key="7">
    <source>
        <dbReference type="SAM" id="Phobius"/>
    </source>
</evidence>
<evidence type="ECO:0000256" key="3">
    <source>
        <dbReference type="ARBA" id="ARBA00022692"/>
    </source>
</evidence>
<feature type="domain" description="RDD" evidence="8">
    <location>
        <begin position="31"/>
        <end position="153"/>
    </location>
</feature>
<dbReference type="PANTHER" id="PTHR36115">
    <property type="entry name" value="PROLINE-RICH ANTIGEN HOMOLOG-RELATED"/>
    <property type="match status" value="1"/>
</dbReference>
<evidence type="ECO:0000256" key="1">
    <source>
        <dbReference type="ARBA" id="ARBA00004651"/>
    </source>
</evidence>
<feature type="region of interest" description="Disordered" evidence="6">
    <location>
        <begin position="1"/>
        <end position="22"/>
    </location>
</feature>
<dbReference type="KEGG" id="ahs:AHALO_2669"/>
<gene>
    <name evidence="9" type="ORF">CP960_10715</name>
</gene>
<keyword evidence="3 7" id="KW-0812">Transmembrane</keyword>
<evidence type="ECO:0000313" key="10">
    <source>
        <dbReference type="Proteomes" id="UP000233248"/>
    </source>
</evidence>
<accession>A0A2N1J0J2</accession>
<name>A0A2N1J0J2_9BACT</name>
<dbReference type="InterPro" id="IPR051791">
    <property type="entry name" value="Pra-immunoreactive"/>
</dbReference>
<feature type="transmembrane region" description="Helical" evidence="7">
    <location>
        <begin position="72"/>
        <end position="90"/>
    </location>
</feature>
<evidence type="ECO:0000256" key="5">
    <source>
        <dbReference type="ARBA" id="ARBA00023136"/>
    </source>
</evidence>
<keyword evidence="10" id="KW-1185">Reference proteome</keyword>
<dbReference type="RefSeq" id="WP_101185477.1">
    <property type="nucleotide sequence ID" value="NZ_CP031218.1"/>
</dbReference>
<dbReference type="Proteomes" id="UP000233248">
    <property type="component" value="Unassembled WGS sequence"/>
</dbReference>
<evidence type="ECO:0000256" key="6">
    <source>
        <dbReference type="SAM" id="MobiDB-lite"/>
    </source>
</evidence>
<keyword evidence="4 7" id="KW-1133">Transmembrane helix</keyword>
<evidence type="ECO:0000256" key="2">
    <source>
        <dbReference type="ARBA" id="ARBA00022475"/>
    </source>
</evidence>
<comment type="subcellular location">
    <subcellularLocation>
        <location evidence="1">Cell membrane</location>
        <topology evidence="1">Multi-pass membrane protein</topology>
    </subcellularLocation>
</comment>
<dbReference type="GO" id="GO:0005886">
    <property type="term" value="C:plasma membrane"/>
    <property type="evidence" value="ECO:0007669"/>
    <property type="project" value="UniProtKB-SubCell"/>
</dbReference>
<dbReference type="InterPro" id="IPR010432">
    <property type="entry name" value="RDD"/>
</dbReference>
<dbReference type="EMBL" id="NXIF01000041">
    <property type="protein sequence ID" value="PKI80087.1"/>
    <property type="molecule type" value="Genomic_DNA"/>
</dbReference>
<organism evidence="9 10">
    <name type="scientific">Malaciobacter halophilus</name>
    <dbReference type="NCBI Taxonomy" id="197482"/>
    <lineage>
        <taxon>Bacteria</taxon>
        <taxon>Pseudomonadati</taxon>
        <taxon>Campylobacterota</taxon>
        <taxon>Epsilonproteobacteria</taxon>
        <taxon>Campylobacterales</taxon>
        <taxon>Arcobacteraceae</taxon>
        <taxon>Malaciobacter</taxon>
    </lineage>
</organism>
<evidence type="ECO:0000313" key="9">
    <source>
        <dbReference type="EMBL" id="PKI80087.1"/>
    </source>
</evidence>
<proteinExistence type="predicted"/>
<comment type="caution">
    <text evidence="9">The sequence shown here is derived from an EMBL/GenBank/DDBJ whole genome shotgun (WGS) entry which is preliminary data.</text>
</comment>
<feature type="transmembrane region" description="Helical" evidence="7">
    <location>
        <begin position="119"/>
        <end position="140"/>
    </location>
</feature>
<protein>
    <recommendedName>
        <fullName evidence="8">RDD domain-containing protein</fullName>
    </recommendedName>
</protein>
<keyword evidence="2" id="KW-1003">Cell membrane</keyword>
<reference evidence="9 10" key="1">
    <citation type="submission" date="2017-09" db="EMBL/GenBank/DDBJ databases">
        <title>Genomics of the genus Arcobacter.</title>
        <authorList>
            <person name="Perez-Cataluna A."/>
            <person name="Figueras M.J."/>
            <person name="Salas-Masso N."/>
        </authorList>
    </citation>
    <scope>NUCLEOTIDE SEQUENCE [LARGE SCALE GENOMIC DNA]</scope>
    <source>
        <strain evidence="9 10">DSM 18005</strain>
    </source>
</reference>
<evidence type="ECO:0000259" key="8">
    <source>
        <dbReference type="Pfam" id="PF06271"/>
    </source>
</evidence>
<evidence type="ECO:0000256" key="4">
    <source>
        <dbReference type="ARBA" id="ARBA00022989"/>
    </source>
</evidence>
<feature type="transmembrane region" description="Helical" evidence="7">
    <location>
        <begin position="40"/>
        <end position="60"/>
    </location>
</feature>
<sequence>MSRWRDVKAGKNKNTTEKKQSSTFDNKEISASIPARVKAFIVDMFMIMMPLAYITTYVLMDGKEDFQASQEARWAISLIFGAITIIFWVAKGQTPGQKAYEVKLIDQKTRKKISFLKALVRYFIFLISAVTIILSFIPFFRKDKKTVQDILTNTIVVDEKNI</sequence>
<dbReference type="Pfam" id="PF06271">
    <property type="entry name" value="RDD"/>
    <property type="match status" value="1"/>
</dbReference>
<dbReference type="AlphaFoldDB" id="A0A2N1J0J2"/>
<keyword evidence="5 7" id="KW-0472">Membrane</keyword>